<evidence type="ECO:0000256" key="2">
    <source>
        <dbReference type="SAM" id="SignalP"/>
    </source>
</evidence>
<proteinExistence type="predicted"/>
<feature type="region of interest" description="Disordered" evidence="1">
    <location>
        <begin position="82"/>
        <end position="154"/>
    </location>
</feature>
<dbReference type="Proteomes" id="UP001228044">
    <property type="component" value="Unassembled WGS sequence"/>
</dbReference>
<dbReference type="EMBL" id="JAUHHC010000003">
    <property type="protein sequence ID" value="MDN3921308.1"/>
    <property type="molecule type" value="Genomic_DNA"/>
</dbReference>
<gene>
    <name evidence="3" type="ORF">QWJ38_13525</name>
</gene>
<feature type="compositionally biased region" description="Basic and acidic residues" evidence="1">
    <location>
        <begin position="134"/>
        <end position="154"/>
    </location>
</feature>
<feature type="region of interest" description="Disordered" evidence="1">
    <location>
        <begin position="29"/>
        <end position="61"/>
    </location>
</feature>
<keyword evidence="4" id="KW-1185">Reference proteome</keyword>
<organism evidence="3 4">
    <name type="scientific">Roseateles violae</name>
    <dbReference type="NCBI Taxonomy" id="3058042"/>
    <lineage>
        <taxon>Bacteria</taxon>
        <taxon>Pseudomonadati</taxon>
        <taxon>Pseudomonadota</taxon>
        <taxon>Betaproteobacteria</taxon>
        <taxon>Burkholderiales</taxon>
        <taxon>Sphaerotilaceae</taxon>
        <taxon>Roseateles</taxon>
    </lineage>
</organism>
<sequence length="154" mass="15739">MKTAPTLMKSWLALALAATLGLPALAQTTPTAAPAASAPRAAKPPKDVASKPGPGEVAPTPAEIAASKNWGATNPAFKAVETSRAPGLERPRQQVVPQVNVPFRGKGDTSTPGAIVPGGVDDSAARCLASTSPEQRRACEQAAREAEAKRNGNR</sequence>
<reference evidence="3 4" key="1">
    <citation type="submission" date="2023-06" db="EMBL/GenBank/DDBJ databases">
        <title>Pelomonas sp. PFR6 16S ribosomal RNA gene Genome sequencing and assembly.</title>
        <authorList>
            <person name="Woo H."/>
        </authorList>
    </citation>
    <scope>NUCLEOTIDE SEQUENCE [LARGE SCALE GENOMIC DNA]</scope>
    <source>
        <strain evidence="3 4">PFR6</strain>
    </source>
</reference>
<feature type="chain" id="PRO_5046430861" evidence="2">
    <location>
        <begin position="27"/>
        <end position="154"/>
    </location>
</feature>
<evidence type="ECO:0000256" key="1">
    <source>
        <dbReference type="SAM" id="MobiDB-lite"/>
    </source>
</evidence>
<feature type="compositionally biased region" description="Low complexity" evidence="1">
    <location>
        <begin position="29"/>
        <end position="41"/>
    </location>
</feature>
<keyword evidence="2" id="KW-0732">Signal</keyword>
<comment type="caution">
    <text evidence="3">The sequence shown here is derived from an EMBL/GenBank/DDBJ whole genome shotgun (WGS) entry which is preliminary data.</text>
</comment>
<feature type="signal peptide" evidence="2">
    <location>
        <begin position="1"/>
        <end position="26"/>
    </location>
</feature>
<dbReference type="RefSeq" id="WP_290359607.1">
    <property type="nucleotide sequence ID" value="NZ_JAUHHC010000003.1"/>
</dbReference>
<name>A0ABT8DT74_9BURK</name>
<evidence type="ECO:0000313" key="4">
    <source>
        <dbReference type="Proteomes" id="UP001228044"/>
    </source>
</evidence>
<feature type="compositionally biased region" description="Low complexity" evidence="1">
    <location>
        <begin position="93"/>
        <end position="104"/>
    </location>
</feature>
<accession>A0ABT8DT74</accession>
<evidence type="ECO:0000313" key="3">
    <source>
        <dbReference type="EMBL" id="MDN3921308.1"/>
    </source>
</evidence>
<protein>
    <submittedName>
        <fullName evidence="3">Uncharacterized protein</fullName>
    </submittedName>
</protein>